<evidence type="ECO:0000256" key="6">
    <source>
        <dbReference type="ARBA" id="ARBA00022968"/>
    </source>
</evidence>
<dbReference type="GO" id="GO:0008194">
    <property type="term" value="F:UDP-glycosyltransferase activity"/>
    <property type="evidence" value="ECO:0007669"/>
    <property type="project" value="TreeGrafter"/>
</dbReference>
<evidence type="ECO:0000256" key="2">
    <source>
        <dbReference type="ARBA" id="ARBA00008661"/>
    </source>
</evidence>
<protein>
    <recommendedName>
        <fullName evidence="10">Hexosyltransferase</fullName>
        <ecNumber evidence="10">2.4.1.-</ecNumber>
    </recommendedName>
</protein>
<reference evidence="12" key="2">
    <citation type="submission" date="2025-08" db="UniProtKB">
        <authorList>
            <consortium name="Ensembl"/>
        </authorList>
    </citation>
    <scope>IDENTIFICATION</scope>
</reference>
<sequence length="374" mass="43043">MKRTALTIMAALLTVALLIAVNLQLDSSFNNIKFSQQNMKKDHNQKKPLPKNNSYICQQNLSAANMPGFSSFPSGIKDIFYYRHCRNFPVLLDLPGKCGEPGKSEKIFLLLAIKSASLNYDRREVLRKTWAEERLYNGVWIRQIFITGKHSTNFEKQELLKLEHQQYNDILQFDFEDTYLNLTLKQVLFLDWMEKNCQNFRFMLHTDDDVFANTDNIVQYLQSLKDNDGGKHLYIGSLMSGVPIRNSQSKYFIPVQMYESNKYPIYCSGGGYIQSAYTALTIHKMSQSIPLLPMEDVYMGMCLAKAELKPAHHMGIKVFGLRMGPKKFLPYDPCLYKEVLLVHEFSPGQIYVLWKSIHNPSLKCGSKKTFPLGP</sequence>
<dbReference type="PANTHER" id="PTHR11214">
    <property type="entry name" value="BETA-1,3-N-ACETYLGLUCOSAMINYLTRANSFERASE"/>
    <property type="match status" value="1"/>
</dbReference>
<evidence type="ECO:0000256" key="3">
    <source>
        <dbReference type="ARBA" id="ARBA00022676"/>
    </source>
</evidence>
<comment type="subcellular location">
    <subcellularLocation>
        <location evidence="1 10">Golgi apparatus membrane</location>
        <topology evidence="1 10">Single-pass type II membrane protein</topology>
    </subcellularLocation>
</comment>
<keyword evidence="13" id="KW-1185">Reference proteome</keyword>
<reference evidence="12" key="1">
    <citation type="submission" date="2021-04" db="EMBL/GenBank/DDBJ databases">
        <authorList>
            <consortium name="Wellcome Sanger Institute Data Sharing"/>
        </authorList>
    </citation>
    <scope>NUCLEOTIDE SEQUENCE [LARGE SCALE GENOMIC DNA]</scope>
</reference>
<keyword evidence="6" id="KW-0735">Signal-anchor</keyword>
<dbReference type="InParanoid" id="A0A665XCR2"/>
<keyword evidence="8 10" id="KW-0333">Golgi apparatus</keyword>
<evidence type="ECO:0000313" key="12">
    <source>
        <dbReference type="Ensembl" id="ENSENLP00000053566.1"/>
    </source>
</evidence>
<dbReference type="GO" id="GO:0006629">
    <property type="term" value="P:lipid metabolic process"/>
    <property type="evidence" value="ECO:0007669"/>
    <property type="project" value="UniProtKB-KW"/>
</dbReference>
<dbReference type="EC" id="2.4.1.-" evidence="10"/>
<evidence type="ECO:0000256" key="1">
    <source>
        <dbReference type="ARBA" id="ARBA00004323"/>
    </source>
</evidence>
<dbReference type="AlphaFoldDB" id="A0A665XCR2"/>
<dbReference type="Pfam" id="PF01762">
    <property type="entry name" value="Galactosyl_T"/>
    <property type="match status" value="1"/>
</dbReference>
<dbReference type="Ensembl" id="ENSENLT00000054840.1">
    <property type="protein sequence ID" value="ENSENLP00000053566.1"/>
    <property type="gene ID" value="ENSENLG00000022351.1"/>
</dbReference>
<organism evidence="12 13">
    <name type="scientific">Echeneis naucrates</name>
    <name type="common">Live sharksucker</name>
    <dbReference type="NCBI Taxonomy" id="173247"/>
    <lineage>
        <taxon>Eukaryota</taxon>
        <taxon>Metazoa</taxon>
        <taxon>Chordata</taxon>
        <taxon>Craniata</taxon>
        <taxon>Vertebrata</taxon>
        <taxon>Euteleostomi</taxon>
        <taxon>Actinopterygii</taxon>
        <taxon>Neopterygii</taxon>
        <taxon>Teleostei</taxon>
        <taxon>Neoteleostei</taxon>
        <taxon>Acanthomorphata</taxon>
        <taxon>Carangaria</taxon>
        <taxon>Carangiformes</taxon>
        <taxon>Echeneidae</taxon>
        <taxon>Echeneis</taxon>
    </lineage>
</organism>
<keyword evidence="9" id="KW-0472">Membrane</keyword>
<evidence type="ECO:0000313" key="13">
    <source>
        <dbReference type="Proteomes" id="UP000472264"/>
    </source>
</evidence>
<dbReference type="GO" id="GO:0006493">
    <property type="term" value="P:protein O-linked glycosylation"/>
    <property type="evidence" value="ECO:0007669"/>
    <property type="project" value="TreeGrafter"/>
</dbReference>
<feature type="chain" id="PRO_5046410960" description="Hexosyltransferase" evidence="11">
    <location>
        <begin position="21"/>
        <end position="374"/>
    </location>
</feature>
<dbReference type="GO" id="GO:0030311">
    <property type="term" value="P:poly-N-acetyllactosamine biosynthetic process"/>
    <property type="evidence" value="ECO:0007669"/>
    <property type="project" value="TreeGrafter"/>
</dbReference>
<comment type="similarity">
    <text evidence="2 10">Belongs to the glycosyltransferase 31 family.</text>
</comment>
<dbReference type="InterPro" id="IPR002659">
    <property type="entry name" value="Glyco_trans_31"/>
</dbReference>
<keyword evidence="7" id="KW-1133">Transmembrane helix</keyword>
<keyword evidence="3 10" id="KW-0328">Glycosyltransferase</keyword>
<evidence type="ECO:0000256" key="4">
    <source>
        <dbReference type="ARBA" id="ARBA00022679"/>
    </source>
</evidence>
<keyword evidence="4" id="KW-0808">Transferase</keyword>
<dbReference type="GO" id="GO:0016758">
    <property type="term" value="F:hexosyltransferase activity"/>
    <property type="evidence" value="ECO:0007669"/>
    <property type="project" value="InterPro"/>
</dbReference>
<proteinExistence type="inferred from homology"/>
<feature type="signal peptide" evidence="11">
    <location>
        <begin position="1"/>
        <end position="20"/>
    </location>
</feature>
<name>A0A665XCR2_ECHNA</name>
<dbReference type="Proteomes" id="UP000472264">
    <property type="component" value="Chromosome 15"/>
</dbReference>
<keyword evidence="11" id="KW-0732">Signal</keyword>
<accession>A0A665XCR2</accession>
<evidence type="ECO:0000256" key="11">
    <source>
        <dbReference type="SAM" id="SignalP"/>
    </source>
</evidence>
<dbReference type="OMA" id="FLSAKMY"/>
<dbReference type="Gene3D" id="3.90.550.50">
    <property type="match status" value="1"/>
</dbReference>
<keyword evidence="5" id="KW-0812">Transmembrane</keyword>
<dbReference type="PANTHER" id="PTHR11214:SF23">
    <property type="entry name" value="N-ACETYLLACTOSAMINIDE BETA-1,3-N-ACETYLGLUCOSAMINYLTRANSFERASE 3"/>
    <property type="match status" value="1"/>
</dbReference>
<evidence type="ECO:0000256" key="8">
    <source>
        <dbReference type="ARBA" id="ARBA00023034"/>
    </source>
</evidence>
<reference evidence="12" key="3">
    <citation type="submission" date="2025-09" db="UniProtKB">
        <authorList>
            <consortium name="Ensembl"/>
        </authorList>
    </citation>
    <scope>IDENTIFICATION</scope>
</reference>
<evidence type="ECO:0000256" key="5">
    <source>
        <dbReference type="ARBA" id="ARBA00022692"/>
    </source>
</evidence>
<evidence type="ECO:0000256" key="9">
    <source>
        <dbReference type="ARBA" id="ARBA00023136"/>
    </source>
</evidence>
<evidence type="ECO:0000256" key="10">
    <source>
        <dbReference type="RuleBase" id="RU363063"/>
    </source>
</evidence>
<dbReference type="GO" id="GO:0000139">
    <property type="term" value="C:Golgi membrane"/>
    <property type="evidence" value="ECO:0007669"/>
    <property type="project" value="UniProtKB-SubCell"/>
</dbReference>
<evidence type="ECO:0000256" key="7">
    <source>
        <dbReference type="ARBA" id="ARBA00022989"/>
    </source>
</evidence>